<dbReference type="InterPro" id="IPR013785">
    <property type="entry name" value="Aldolase_TIM"/>
</dbReference>
<dbReference type="EC" id="4.1.2.14" evidence="6"/>
<dbReference type="PROSITE" id="PS00160">
    <property type="entry name" value="ALDOLASE_KDPG_KHG_2"/>
    <property type="match status" value="1"/>
</dbReference>
<dbReference type="EC" id="4.1.3.16" evidence="6"/>
<dbReference type="STRING" id="1121267.CCUN_0847"/>
<evidence type="ECO:0000313" key="6">
    <source>
        <dbReference type="EMBL" id="ARJ56458.1"/>
    </source>
</evidence>
<keyword evidence="4 6" id="KW-0456">Lyase</keyword>
<evidence type="ECO:0000256" key="2">
    <source>
        <dbReference type="ARBA" id="ARBA00006906"/>
    </source>
</evidence>
<dbReference type="Gene3D" id="3.20.20.70">
    <property type="entry name" value="Aldolase class I"/>
    <property type="match status" value="1"/>
</dbReference>
<dbReference type="NCBIfam" id="NF004325">
    <property type="entry name" value="PRK05718.1"/>
    <property type="match status" value="1"/>
</dbReference>
<dbReference type="EMBL" id="CP020867">
    <property type="protein sequence ID" value="ARJ56458.1"/>
    <property type="molecule type" value="Genomic_DNA"/>
</dbReference>
<name>A0A1W6BWK2_9BACT</name>
<comment type="similarity">
    <text evidence="2">Belongs to the KHG/KDPG aldolase family.</text>
</comment>
<gene>
    <name evidence="6" type="primary">eda</name>
    <name evidence="6" type="ORF">CCUN_0847</name>
</gene>
<organism evidence="6 7">
    <name type="scientific">Campylobacter cuniculorum DSM 23162 = LMG 24588</name>
    <dbReference type="NCBI Taxonomy" id="1121267"/>
    <lineage>
        <taxon>Bacteria</taxon>
        <taxon>Pseudomonadati</taxon>
        <taxon>Campylobacterota</taxon>
        <taxon>Epsilonproteobacteria</taxon>
        <taxon>Campylobacterales</taxon>
        <taxon>Campylobacteraceae</taxon>
        <taxon>Campylobacter</taxon>
    </lineage>
</organism>
<dbReference type="SUPFAM" id="SSF51569">
    <property type="entry name" value="Aldolase"/>
    <property type="match status" value="1"/>
</dbReference>
<evidence type="ECO:0000313" key="7">
    <source>
        <dbReference type="Proteomes" id="UP000192902"/>
    </source>
</evidence>
<dbReference type="CDD" id="cd00452">
    <property type="entry name" value="KDPG_aldolase"/>
    <property type="match status" value="1"/>
</dbReference>
<dbReference type="InterPro" id="IPR031338">
    <property type="entry name" value="KDPG/KHG_AS_2"/>
</dbReference>
<dbReference type="GO" id="GO:0008675">
    <property type="term" value="F:2-dehydro-3-deoxy-phosphogluconate aldolase activity"/>
    <property type="evidence" value="ECO:0007669"/>
    <property type="project" value="UniProtKB-EC"/>
</dbReference>
<protein>
    <submittedName>
        <fullName evidence="6">Multifunctional 2-keto-3-deoxygluconate 6-phosphate aldolase and 2-keto-4-hydroxyglutarate aldolase and oxaloacetate decarboxylase</fullName>
        <ecNumber evidence="6">4.1.1.3</ecNumber>
        <ecNumber evidence="6">4.1.2.14</ecNumber>
        <ecNumber evidence="6">4.1.3.16</ecNumber>
    </submittedName>
</protein>
<dbReference type="PANTHER" id="PTHR30246:SF1">
    <property type="entry name" value="2-DEHYDRO-3-DEOXY-6-PHOSPHOGALACTONATE ALDOLASE-RELATED"/>
    <property type="match status" value="1"/>
</dbReference>
<sequence length="209" mass="22517">MKAREILGLSKIIPVITIEDVSLSVDLAKALMDGGAKVLEITLRTKEALKAIESISKELPELVVGAGTILNAHQLELAIKAGAKFGISPGLNTIFATALKKFNLPFIPGIASAGELMLALEFGFDTLKFFPAQAAGGVNMLKSFSGPFKDIKFCPTGGISIDNMKEYLKLDNVICIGGSWLTPKELVLRKEWQKISQLTSQSLKLTKNL</sequence>
<dbReference type="eggNOG" id="COG0800">
    <property type="taxonomic scope" value="Bacteria"/>
</dbReference>
<dbReference type="NCBIfam" id="TIGR01182">
    <property type="entry name" value="eda"/>
    <property type="match status" value="1"/>
</dbReference>
<reference evidence="6 7" key="1">
    <citation type="submission" date="2017-04" db="EMBL/GenBank/DDBJ databases">
        <title>Complete genome sequence of the Campylobacter cuniculorum type strain LMG24588.</title>
        <authorList>
            <person name="Miller W.G."/>
            <person name="Yee E."/>
            <person name="Revez J."/>
            <person name="Bono J.L."/>
            <person name="Rossi M."/>
        </authorList>
    </citation>
    <scope>NUCLEOTIDE SEQUENCE [LARGE SCALE GENOMIC DNA]</scope>
    <source>
        <strain evidence="6 7">LMG 24588</strain>
    </source>
</reference>
<dbReference type="AlphaFoldDB" id="A0A1W6BWK2"/>
<comment type="pathway">
    <text evidence="1">Carbohydrate acid metabolism.</text>
</comment>
<dbReference type="GO" id="GO:0008700">
    <property type="term" value="F:(R,S)-4-hydroxy-2-oxoglutarate aldolase activity"/>
    <property type="evidence" value="ECO:0007669"/>
    <property type="project" value="UniProtKB-EC"/>
</dbReference>
<dbReference type="KEGG" id="ccun:CCUN_0847"/>
<dbReference type="OrthoDB" id="9805177at2"/>
<dbReference type="PANTHER" id="PTHR30246">
    <property type="entry name" value="2-KETO-3-DEOXY-6-PHOSPHOGLUCONATE ALDOLASE"/>
    <property type="match status" value="1"/>
</dbReference>
<proteinExistence type="inferred from homology"/>
<evidence type="ECO:0000256" key="1">
    <source>
        <dbReference type="ARBA" id="ARBA00004761"/>
    </source>
</evidence>
<evidence type="ECO:0000256" key="5">
    <source>
        <dbReference type="ARBA" id="ARBA00023277"/>
    </source>
</evidence>
<comment type="subunit">
    <text evidence="3">Homotrimer.</text>
</comment>
<keyword evidence="5" id="KW-0119">Carbohydrate metabolism</keyword>
<evidence type="ECO:0000256" key="3">
    <source>
        <dbReference type="ARBA" id="ARBA00011233"/>
    </source>
</evidence>
<dbReference type="EC" id="4.1.1.3" evidence="6"/>
<dbReference type="InterPro" id="IPR000887">
    <property type="entry name" value="Aldlse_KDPG_KHG"/>
</dbReference>
<dbReference type="Proteomes" id="UP000192902">
    <property type="component" value="Chromosome"/>
</dbReference>
<dbReference type="Pfam" id="PF01081">
    <property type="entry name" value="Aldolase"/>
    <property type="match status" value="1"/>
</dbReference>
<accession>A0A1W6BWK2</accession>
<evidence type="ECO:0000256" key="4">
    <source>
        <dbReference type="ARBA" id="ARBA00023239"/>
    </source>
</evidence>